<evidence type="ECO:0000256" key="1">
    <source>
        <dbReference type="SAM" id="MobiDB-lite"/>
    </source>
</evidence>
<keyword evidence="2" id="KW-0732">Signal</keyword>
<dbReference type="AlphaFoldDB" id="D8PYX3"/>
<dbReference type="VEuPathDB" id="FungiDB:SCHCODRAFT_02685210"/>
<reference evidence="3 4" key="1">
    <citation type="journal article" date="2010" name="Nat. Biotechnol.">
        <title>Genome sequence of the model mushroom Schizophyllum commune.</title>
        <authorList>
            <person name="Ohm R.A."/>
            <person name="de Jong J.F."/>
            <person name="Lugones L.G."/>
            <person name="Aerts A."/>
            <person name="Kothe E."/>
            <person name="Stajich J.E."/>
            <person name="de Vries R.P."/>
            <person name="Record E."/>
            <person name="Levasseur A."/>
            <person name="Baker S.E."/>
            <person name="Bartholomew K.A."/>
            <person name="Coutinho P.M."/>
            <person name="Erdmann S."/>
            <person name="Fowler T.J."/>
            <person name="Gathman A.C."/>
            <person name="Lombard V."/>
            <person name="Henrissat B."/>
            <person name="Knabe N."/>
            <person name="Kuees U."/>
            <person name="Lilly W.W."/>
            <person name="Lindquist E."/>
            <person name="Lucas S."/>
            <person name="Magnuson J.K."/>
            <person name="Piumi F."/>
            <person name="Raudaskoski M."/>
            <person name="Salamov A."/>
            <person name="Schmutz J."/>
            <person name="Schwarze F.W.M.R."/>
            <person name="vanKuyk P.A."/>
            <person name="Horton J.S."/>
            <person name="Grigoriev I.V."/>
            <person name="Woesten H.A.B."/>
        </authorList>
    </citation>
    <scope>NUCLEOTIDE SEQUENCE [LARGE SCALE GENOMIC DNA]</scope>
    <source>
        <strain evidence="4">H4-8 / FGSC 9210</strain>
    </source>
</reference>
<dbReference type="Proteomes" id="UP000007431">
    <property type="component" value="Unassembled WGS sequence"/>
</dbReference>
<accession>D8PYX3</accession>
<feature type="signal peptide" evidence="2">
    <location>
        <begin position="1"/>
        <end position="17"/>
    </location>
</feature>
<dbReference type="EMBL" id="GL377304">
    <property type="protein sequence ID" value="EFI98769.1"/>
    <property type="molecule type" value="Genomic_DNA"/>
</dbReference>
<dbReference type="InParanoid" id="D8PYX3"/>
<evidence type="ECO:0000256" key="2">
    <source>
        <dbReference type="SAM" id="SignalP"/>
    </source>
</evidence>
<keyword evidence="4" id="KW-1185">Reference proteome</keyword>
<feature type="compositionally biased region" description="Low complexity" evidence="1">
    <location>
        <begin position="51"/>
        <end position="60"/>
    </location>
</feature>
<gene>
    <name evidence="3" type="ORF">SCHCODRAFT_10694</name>
</gene>
<proteinExistence type="predicted"/>
<evidence type="ECO:0000313" key="3">
    <source>
        <dbReference type="EMBL" id="EFI98769.1"/>
    </source>
</evidence>
<sequence>MIGVILGTFIPALCNWANQLASVMVAPKNSRCIQAAAEPLTGPKGPKPTISSRRASSHSSGMMVTTTMKTAASKRTGCCSWRSPTKTTISKTALPICAITSLVCASSAPRTTRTPTIASVAFPTIAFTACRRASCVGASSGGVASSAIAVSKIECMASPTAWEATSSTFGDASSLSKASSPAV</sequence>
<organism evidence="4">
    <name type="scientific">Schizophyllum commune (strain H4-8 / FGSC 9210)</name>
    <name type="common">Split gill fungus</name>
    <dbReference type="NCBI Taxonomy" id="578458"/>
    <lineage>
        <taxon>Eukaryota</taxon>
        <taxon>Fungi</taxon>
        <taxon>Dikarya</taxon>
        <taxon>Basidiomycota</taxon>
        <taxon>Agaricomycotina</taxon>
        <taxon>Agaricomycetes</taxon>
        <taxon>Agaricomycetidae</taxon>
        <taxon>Agaricales</taxon>
        <taxon>Schizophyllaceae</taxon>
        <taxon>Schizophyllum</taxon>
    </lineage>
</organism>
<evidence type="ECO:0000313" key="4">
    <source>
        <dbReference type="Proteomes" id="UP000007431"/>
    </source>
</evidence>
<feature type="chain" id="PRO_5003120436" evidence="2">
    <location>
        <begin position="18"/>
        <end position="183"/>
    </location>
</feature>
<protein>
    <submittedName>
        <fullName evidence="3">Expressed protein</fullName>
    </submittedName>
</protein>
<name>D8PYX3_SCHCM</name>
<feature type="region of interest" description="Disordered" evidence="1">
    <location>
        <begin position="37"/>
        <end position="63"/>
    </location>
</feature>
<dbReference type="HOGENOM" id="CLU_1475946_0_0_1"/>